<evidence type="ECO:0008006" key="4">
    <source>
        <dbReference type="Google" id="ProtNLM"/>
    </source>
</evidence>
<evidence type="ECO:0000256" key="1">
    <source>
        <dbReference type="SAM" id="MobiDB-lite"/>
    </source>
</evidence>
<dbReference type="GO" id="GO:0005771">
    <property type="term" value="C:multivesicular body"/>
    <property type="evidence" value="ECO:0007669"/>
    <property type="project" value="TreeGrafter"/>
</dbReference>
<dbReference type="PANTHER" id="PTHR22761:SF65">
    <property type="entry name" value="CHROMOSOME UNDETERMINED SCAFFOLD_59, WHOLE GENOME SHOTGUN SEQUENCE"/>
    <property type="match status" value="1"/>
</dbReference>
<proteinExistence type="predicted"/>
<keyword evidence="3" id="KW-1185">Reference proteome</keyword>
<dbReference type="InParanoid" id="A0A0V0R8R2"/>
<reference evidence="2 3" key="1">
    <citation type="journal article" date="2015" name="Sci. Rep.">
        <title>Genome of the facultative scuticociliatosis pathogen Pseudocohnilembus persalinus provides insight into its virulence through horizontal gene transfer.</title>
        <authorList>
            <person name="Xiong J."/>
            <person name="Wang G."/>
            <person name="Cheng J."/>
            <person name="Tian M."/>
            <person name="Pan X."/>
            <person name="Warren A."/>
            <person name="Jiang C."/>
            <person name="Yuan D."/>
            <person name="Miao W."/>
        </authorList>
    </citation>
    <scope>NUCLEOTIDE SEQUENCE [LARGE SCALE GENOMIC DNA]</scope>
    <source>
        <strain evidence="2">36N120E</strain>
    </source>
</reference>
<protein>
    <recommendedName>
        <fullName evidence="4">Tubulin-specific chaperone A</fullName>
    </recommendedName>
</protein>
<comment type="caution">
    <text evidence="2">The sequence shown here is derived from an EMBL/GenBank/DDBJ whole genome shotgun (WGS) entry which is preliminary data.</text>
</comment>
<accession>A0A0V0R8R2</accession>
<dbReference type="AlphaFoldDB" id="A0A0V0R8R2"/>
<gene>
    <name evidence="2" type="ORF">PPERSA_05465</name>
</gene>
<evidence type="ECO:0000313" key="2">
    <source>
        <dbReference type="EMBL" id="KRX10645.1"/>
    </source>
</evidence>
<name>A0A0V0R8R2_PSEPJ</name>
<dbReference type="InterPro" id="IPR005024">
    <property type="entry name" value="Snf7_fam"/>
</dbReference>
<evidence type="ECO:0000313" key="3">
    <source>
        <dbReference type="Proteomes" id="UP000054937"/>
    </source>
</evidence>
<dbReference type="FunCoup" id="A0A0V0R8R2">
    <property type="interactions" value="315"/>
</dbReference>
<dbReference type="EMBL" id="LDAU01000025">
    <property type="protein sequence ID" value="KRX10645.1"/>
    <property type="molecule type" value="Genomic_DNA"/>
</dbReference>
<organism evidence="2 3">
    <name type="scientific">Pseudocohnilembus persalinus</name>
    <name type="common">Ciliate</name>
    <dbReference type="NCBI Taxonomy" id="266149"/>
    <lineage>
        <taxon>Eukaryota</taxon>
        <taxon>Sar</taxon>
        <taxon>Alveolata</taxon>
        <taxon>Ciliophora</taxon>
        <taxon>Intramacronucleata</taxon>
        <taxon>Oligohymenophorea</taxon>
        <taxon>Scuticociliatia</taxon>
        <taxon>Philasterida</taxon>
        <taxon>Pseudocohnilembidae</taxon>
        <taxon>Pseudocohnilembus</taxon>
    </lineage>
</organism>
<sequence>MGNCFGGGHQSDELQQQQQNGPQKQRREITETERIEIDLKKTRDTLQRNKQKVSAQIDTVETVIKKLISEQRRDKAKKEFQKKQLYEKYLDNIEDKSIVIQKMIHEVKSAQMDKECMEVMKNANNFLKDIQKAIDIDDAQDII</sequence>
<dbReference type="Pfam" id="PF03357">
    <property type="entry name" value="Snf7"/>
    <property type="match status" value="1"/>
</dbReference>
<dbReference type="PANTHER" id="PTHR22761">
    <property type="entry name" value="CHARGED MULTIVESICULAR BODY PROTEIN"/>
    <property type="match status" value="1"/>
</dbReference>
<dbReference type="OrthoDB" id="441172at2759"/>
<dbReference type="GO" id="GO:0032511">
    <property type="term" value="P:late endosome to vacuole transport via multivesicular body sorting pathway"/>
    <property type="evidence" value="ECO:0007669"/>
    <property type="project" value="TreeGrafter"/>
</dbReference>
<dbReference type="GO" id="GO:0006900">
    <property type="term" value="P:vesicle budding from membrane"/>
    <property type="evidence" value="ECO:0007669"/>
    <property type="project" value="TreeGrafter"/>
</dbReference>
<dbReference type="GO" id="GO:0000815">
    <property type="term" value="C:ESCRT III complex"/>
    <property type="evidence" value="ECO:0007669"/>
    <property type="project" value="TreeGrafter"/>
</dbReference>
<dbReference type="Proteomes" id="UP000054937">
    <property type="component" value="Unassembled WGS sequence"/>
</dbReference>
<feature type="region of interest" description="Disordered" evidence="1">
    <location>
        <begin position="1"/>
        <end position="32"/>
    </location>
</feature>